<feature type="transmembrane region" description="Helical" evidence="2">
    <location>
        <begin position="20"/>
        <end position="41"/>
    </location>
</feature>
<gene>
    <name evidence="3" type="ORF">HOLleu_31593</name>
</gene>
<feature type="transmembrane region" description="Helical" evidence="2">
    <location>
        <begin position="144"/>
        <end position="162"/>
    </location>
</feature>
<sequence length="510" mass="58895">MEPGKKDRSTYFGIRQDVVAWSVGIAFIVAIDASILGVGYMRDWDAQSGFKHNVSKTSRYRFLPEPNGDDSEIGVPGRYGPGASSRWYYWQLPPEKANALTRGVVWTCYVVHQLAIWASIYVTQKMKSRGGSGQRKYSTAMTRYQWIPLLINVAFHFIHLAQTHWTYDGLAQDVSVASSQSCFIMLLVFVLLMEYRDRGLFFGWPSIHHKDKISKTIRFHQGPINLLRKYHGYVFAWSTIYTFWYHPMENTWGHCMGFVHTWLLMLQGSLMYTDLHLNRYWRLILESWVTLHSTVVAVQTGGPGLHLWPMFFFGFLWLFFMTQLFGLTFWKKLPSWTRPIPFIVYLAVTIGLYGFHFVDNKGRHWIRLNEPIRIPFIEYLAVCWAWVCIWFFMKLEKRGRRRYSGDEEVPGPGKSNTEVVYIFFVLVVYALMIVLSYLVQELDLKSGNLTLMSILVLAFVLMASISLLPLQVVMKPETVPNNVVSPSPKGAQSTDEGEVNKACKVDDSPC</sequence>
<keyword evidence="2" id="KW-0472">Membrane</keyword>
<proteinExistence type="predicted"/>
<reference evidence="3" key="1">
    <citation type="submission" date="2021-10" db="EMBL/GenBank/DDBJ databases">
        <title>Tropical sea cucumber genome reveals ecological adaptation and Cuvierian tubules defense mechanism.</title>
        <authorList>
            <person name="Chen T."/>
        </authorList>
    </citation>
    <scope>NUCLEOTIDE SEQUENCE</scope>
    <source>
        <strain evidence="3">Nanhai2018</strain>
        <tissue evidence="3">Muscle</tissue>
    </source>
</reference>
<keyword evidence="2" id="KW-0812">Transmembrane</keyword>
<feature type="transmembrane region" description="Helical" evidence="2">
    <location>
        <begin position="307"/>
        <end position="327"/>
    </location>
</feature>
<dbReference type="EMBL" id="JAIZAY010000016">
    <property type="protein sequence ID" value="KAJ8026685.1"/>
    <property type="molecule type" value="Genomic_DNA"/>
</dbReference>
<dbReference type="Proteomes" id="UP001152320">
    <property type="component" value="Chromosome 16"/>
</dbReference>
<feature type="transmembrane region" description="Helical" evidence="2">
    <location>
        <begin position="451"/>
        <end position="470"/>
    </location>
</feature>
<feature type="transmembrane region" description="Helical" evidence="2">
    <location>
        <begin position="103"/>
        <end position="123"/>
    </location>
</feature>
<feature type="transmembrane region" description="Helical" evidence="2">
    <location>
        <begin position="339"/>
        <end position="356"/>
    </location>
</feature>
<feature type="compositionally biased region" description="Polar residues" evidence="1">
    <location>
        <begin position="483"/>
        <end position="494"/>
    </location>
</feature>
<keyword evidence="2" id="KW-1133">Transmembrane helix</keyword>
<feature type="transmembrane region" description="Helical" evidence="2">
    <location>
        <begin position="174"/>
        <end position="193"/>
    </location>
</feature>
<dbReference type="AlphaFoldDB" id="A0A9Q0YSC3"/>
<evidence type="ECO:0000313" key="3">
    <source>
        <dbReference type="EMBL" id="KAJ8026685.1"/>
    </source>
</evidence>
<feature type="transmembrane region" description="Helical" evidence="2">
    <location>
        <begin position="419"/>
        <end position="439"/>
    </location>
</feature>
<evidence type="ECO:0000256" key="2">
    <source>
        <dbReference type="SAM" id="Phobius"/>
    </source>
</evidence>
<feature type="compositionally biased region" description="Basic and acidic residues" evidence="1">
    <location>
        <begin position="498"/>
        <end position="510"/>
    </location>
</feature>
<name>A0A9Q0YSC3_HOLLE</name>
<evidence type="ECO:0000313" key="4">
    <source>
        <dbReference type="Proteomes" id="UP001152320"/>
    </source>
</evidence>
<feature type="region of interest" description="Disordered" evidence="1">
    <location>
        <begin position="483"/>
        <end position="510"/>
    </location>
</feature>
<organism evidence="3 4">
    <name type="scientific">Holothuria leucospilota</name>
    <name type="common">Black long sea cucumber</name>
    <name type="synonym">Mertensiothuria leucospilota</name>
    <dbReference type="NCBI Taxonomy" id="206669"/>
    <lineage>
        <taxon>Eukaryota</taxon>
        <taxon>Metazoa</taxon>
        <taxon>Echinodermata</taxon>
        <taxon>Eleutherozoa</taxon>
        <taxon>Echinozoa</taxon>
        <taxon>Holothuroidea</taxon>
        <taxon>Aspidochirotacea</taxon>
        <taxon>Aspidochirotida</taxon>
        <taxon>Holothuriidae</taxon>
        <taxon>Holothuria</taxon>
    </lineage>
</organism>
<comment type="caution">
    <text evidence="3">The sequence shown here is derived from an EMBL/GenBank/DDBJ whole genome shotgun (WGS) entry which is preliminary data.</text>
</comment>
<dbReference type="OrthoDB" id="9986409at2759"/>
<feature type="transmembrane region" description="Helical" evidence="2">
    <location>
        <begin position="376"/>
        <end position="393"/>
    </location>
</feature>
<keyword evidence="4" id="KW-1185">Reference proteome</keyword>
<protein>
    <submittedName>
        <fullName evidence="3">Uncharacterized protein</fullName>
    </submittedName>
</protein>
<accession>A0A9Q0YSC3</accession>
<evidence type="ECO:0000256" key="1">
    <source>
        <dbReference type="SAM" id="MobiDB-lite"/>
    </source>
</evidence>